<dbReference type="KEGG" id="esl:O3K_16390"/>
<dbReference type="EMBL" id="CP003289">
    <property type="protein sequence ID" value="AFS75151.1"/>
    <property type="molecule type" value="Genomic_DNA"/>
</dbReference>
<name>A0A0E0Y4P4_ECO1C</name>
<dbReference type="Pfam" id="PF08178">
    <property type="entry name" value="GnsAB_toxin"/>
    <property type="match status" value="1"/>
</dbReference>
<gene>
    <name evidence="2" type="ordered locus">O3K_16390</name>
</gene>
<proteinExistence type="inferred from homology"/>
<dbReference type="HOGENOM" id="CLU_197432_0_0_6"/>
<dbReference type="PATRIC" id="fig|1133852.3.peg.3418"/>
<dbReference type="Proteomes" id="UP000006167">
    <property type="component" value="Chromosome"/>
</dbReference>
<reference evidence="2 3" key="1">
    <citation type="journal article" date="2012" name="PLoS ONE">
        <title>Genomic comparison of Escherichia coli O104:H4 isolates from 2009 and 2011 reveals plasmid, and prophage heterogeneity, including Shiga toxin encoding phage stx2.</title>
        <authorList>
            <consortium name="Threat Characterization Consortium"/>
            <person name="Ahmed S.A."/>
            <person name="Awosika J."/>
            <person name="Baldwin C."/>
            <person name="Bishop-Lilly K.A."/>
            <person name="Biswas B."/>
            <person name="Broomall S."/>
            <person name="Chain P.S."/>
            <person name="Chertkov O."/>
            <person name="Chokoshvili O."/>
            <person name="Coyne S."/>
            <person name="Davenport K."/>
            <person name="Detter J.C."/>
            <person name="Dorman W."/>
            <person name="Erkkila T.H."/>
            <person name="Folster J.P."/>
            <person name="Frey K.G."/>
            <person name="George M."/>
            <person name="Gleasner C."/>
            <person name="Henry M."/>
            <person name="Hill K.K."/>
            <person name="Hubbard K."/>
            <person name="Insalaco J."/>
            <person name="Johnson S."/>
            <person name="Kitzmiller A."/>
            <person name="Krepps M."/>
            <person name="Lo C.C."/>
            <person name="Luu T."/>
            <person name="McNew L.A."/>
            <person name="Minogue T."/>
            <person name="Munk C.A."/>
            <person name="Osborne B."/>
            <person name="Patel M."/>
            <person name="Reitenga K.G."/>
            <person name="Rosenzweig C.N."/>
            <person name="Shea A."/>
            <person name="Shen X."/>
            <person name="Strockbine N."/>
            <person name="Tarr C."/>
            <person name="Teshima H."/>
            <person name="van Gieson E."/>
            <person name="Verratti K."/>
            <person name="Wolcott M."/>
            <person name="Xie G."/>
            <person name="Sozhamannan S."/>
            <person name="Gibbons H.S."/>
        </authorList>
    </citation>
    <scope>NUCLEOTIDE SEQUENCE [LARGE SCALE GENOMIC DNA]</scope>
    <source>
        <strain evidence="2 3">2011C-3493</strain>
    </source>
</reference>
<protein>
    <submittedName>
        <fullName evidence="2">Putative regulator of phosphatidylethanolamine synthesis</fullName>
    </submittedName>
</protein>
<evidence type="ECO:0000313" key="2">
    <source>
        <dbReference type="EMBL" id="AFS75151.1"/>
    </source>
</evidence>
<dbReference type="InterPro" id="IPR012563">
    <property type="entry name" value="Gns"/>
</dbReference>
<dbReference type="AlphaFoldDB" id="A0A0E0Y4P4"/>
<dbReference type="RefSeq" id="WP_001019197.1">
    <property type="nucleotide sequence ID" value="NC_018658.1"/>
</dbReference>
<accession>A0A0E0Y4P4</accession>
<comment type="similarity">
    <text evidence="1">Belongs to the gns family.</text>
</comment>
<dbReference type="GeneID" id="93776419"/>
<evidence type="ECO:0000313" key="3">
    <source>
        <dbReference type="Proteomes" id="UP000006167"/>
    </source>
</evidence>
<dbReference type="SMR" id="A0A0E0Y4P4"/>
<evidence type="ECO:0000256" key="1">
    <source>
        <dbReference type="ARBA" id="ARBA00010889"/>
    </source>
</evidence>
<organism evidence="2 3">
    <name type="scientific">Escherichia coli O104:H4 (strain 2011C-3493)</name>
    <dbReference type="NCBI Taxonomy" id="1133852"/>
    <lineage>
        <taxon>Bacteria</taxon>
        <taxon>Pseudomonadati</taxon>
        <taxon>Pseudomonadota</taxon>
        <taxon>Gammaproteobacteria</taxon>
        <taxon>Enterobacterales</taxon>
        <taxon>Enterobacteriaceae</taxon>
        <taxon>Escherichia</taxon>
    </lineage>
</organism>
<sequence length="57" mass="6576">MNIEELKKQAETEIADFIAQKIAELNKNTGKEVSEIRFTAREKMTGLESYDVKIKIM</sequence>